<evidence type="ECO:0000256" key="1">
    <source>
        <dbReference type="SAM" id="MobiDB-lite"/>
    </source>
</evidence>
<gene>
    <name evidence="3" type="ORF">CAPTEDRAFT_189707</name>
</gene>
<evidence type="ECO:0000313" key="5">
    <source>
        <dbReference type="Proteomes" id="UP000014760"/>
    </source>
</evidence>
<protein>
    <submittedName>
        <fullName evidence="3 4">Uncharacterized protein</fullName>
    </submittedName>
</protein>
<dbReference type="PANTHER" id="PTHR12191">
    <property type="entry name" value="SOLUTE CARRIER FAMILY 39"/>
    <property type="match status" value="1"/>
</dbReference>
<reference evidence="4" key="3">
    <citation type="submission" date="2015-06" db="UniProtKB">
        <authorList>
            <consortium name="EnsemblMetazoa"/>
        </authorList>
    </citation>
    <scope>IDENTIFICATION</scope>
</reference>
<dbReference type="InterPro" id="IPR050799">
    <property type="entry name" value="ZIP_Transporter"/>
</dbReference>
<feature type="region of interest" description="Disordered" evidence="1">
    <location>
        <begin position="72"/>
        <end position="159"/>
    </location>
</feature>
<dbReference type="Proteomes" id="UP000014760">
    <property type="component" value="Unassembled WGS sequence"/>
</dbReference>
<accession>R7TB79</accession>
<dbReference type="EMBL" id="KB310777">
    <property type="protein sequence ID" value="ELT90757.1"/>
    <property type="molecule type" value="Genomic_DNA"/>
</dbReference>
<reference evidence="5" key="1">
    <citation type="submission" date="2012-12" db="EMBL/GenBank/DDBJ databases">
        <authorList>
            <person name="Hellsten U."/>
            <person name="Grimwood J."/>
            <person name="Chapman J.A."/>
            <person name="Shapiro H."/>
            <person name="Aerts A."/>
            <person name="Otillar R.P."/>
            <person name="Terry A.Y."/>
            <person name="Boore J.L."/>
            <person name="Simakov O."/>
            <person name="Marletaz F."/>
            <person name="Cho S.-J."/>
            <person name="Edsinger-Gonzales E."/>
            <person name="Havlak P."/>
            <person name="Kuo D.-H."/>
            <person name="Larsson T."/>
            <person name="Lv J."/>
            <person name="Arendt D."/>
            <person name="Savage R."/>
            <person name="Osoegawa K."/>
            <person name="de Jong P."/>
            <person name="Lindberg D.R."/>
            <person name="Seaver E.C."/>
            <person name="Weisblat D.A."/>
            <person name="Putnam N.H."/>
            <person name="Grigoriev I.V."/>
            <person name="Rokhsar D.S."/>
        </authorList>
    </citation>
    <scope>NUCLEOTIDE SEQUENCE</scope>
    <source>
        <strain evidence="5">I ESC-2004</strain>
    </source>
</reference>
<dbReference type="GO" id="GO:0140410">
    <property type="term" value="F:monoatomic cation:bicarbonate symporter activity"/>
    <property type="evidence" value="ECO:0007669"/>
    <property type="project" value="TreeGrafter"/>
</dbReference>
<feature type="compositionally biased region" description="Basic and acidic residues" evidence="1">
    <location>
        <begin position="86"/>
        <end position="140"/>
    </location>
</feature>
<feature type="chain" id="PRO_5008786829" evidence="2">
    <location>
        <begin position="18"/>
        <end position="240"/>
    </location>
</feature>
<dbReference type="GO" id="GO:0005886">
    <property type="term" value="C:plasma membrane"/>
    <property type="evidence" value="ECO:0007669"/>
    <property type="project" value="TreeGrafter"/>
</dbReference>
<name>R7TB79_CAPTE</name>
<keyword evidence="2" id="KW-0732">Signal</keyword>
<dbReference type="EnsemblMetazoa" id="CapteT189707">
    <property type="protein sequence ID" value="CapteP189707"/>
    <property type="gene ID" value="CapteG189707"/>
</dbReference>
<organism evidence="3">
    <name type="scientific">Capitella teleta</name>
    <name type="common">Polychaete worm</name>
    <dbReference type="NCBI Taxonomy" id="283909"/>
    <lineage>
        <taxon>Eukaryota</taxon>
        <taxon>Metazoa</taxon>
        <taxon>Spiralia</taxon>
        <taxon>Lophotrochozoa</taxon>
        <taxon>Annelida</taxon>
        <taxon>Polychaeta</taxon>
        <taxon>Sedentaria</taxon>
        <taxon>Scolecida</taxon>
        <taxon>Capitellidae</taxon>
        <taxon>Capitella</taxon>
    </lineage>
</organism>
<dbReference type="GO" id="GO:0005385">
    <property type="term" value="F:zinc ion transmembrane transporter activity"/>
    <property type="evidence" value="ECO:0007669"/>
    <property type="project" value="TreeGrafter"/>
</dbReference>
<dbReference type="GO" id="GO:0030003">
    <property type="term" value="P:intracellular monoatomic cation homeostasis"/>
    <property type="evidence" value="ECO:0007669"/>
    <property type="project" value="TreeGrafter"/>
</dbReference>
<feature type="signal peptide" evidence="2">
    <location>
        <begin position="1"/>
        <end position="17"/>
    </location>
</feature>
<evidence type="ECO:0000313" key="3">
    <source>
        <dbReference type="EMBL" id="ELT90757.1"/>
    </source>
</evidence>
<dbReference type="PANTHER" id="PTHR12191:SF37">
    <property type="entry name" value="ZINC TRANSPORTER FOI"/>
    <property type="match status" value="1"/>
</dbReference>
<dbReference type="HOGENOM" id="CLU_1158857_0_0_1"/>
<proteinExistence type="predicted"/>
<feature type="compositionally biased region" description="Acidic residues" evidence="1">
    <location>
        <begin position="144"/>
        <end position="154"/>
    </location>
</feature>
<feature type="non-terminal residue" evidence="3">
    <location>
        <position position="240"/>
    </location>
</feature>
<dbReference type="OrthoDB" id="200954at2759"/>
<evidence type="ECO:0000256" key="2">
    <source>
        <dbReference type="SAM" id="SignalP"/>
    </source>
</evidence>
<sequence length="240" mass="27690">MIKFIVTTFLLAVAIHGQEDAVVTTQAPDPMVDEATFYIGELFHKYGVDGKLSLEGFEHLMFNLALHHKQNREMDEHEEHRHHHGHWDGHSEGHVDQPSDHEDHSNDHDHVGEPLKDHDHQDEPKNQDGHSEERSGEHINAEPLSDDCDEEPNETPDRRKRALTNSLTITHDHEHNKCLTARDLLNYYRLDPASAAIEPEYFMQMCPAIIYQLDQNFCGHQSLPQQKPHEAKAFWYISPA</sequence>
<dbReference type="STRING" id="283909.R7TB79"/>
<dbReference type="GO" id="GO:0071578">
    <property type="term" value="P:zinc ion import across plasma membrane"/>
    <property type="evidence" value="ECO:0007669"/>
    <property type="project" value="TreeGrafter"/>
</dbReference>
<evidence type="ECO:0000313" key="4">
    <source>
        <dbReference type="EnsemblMetazoa" id="CapteP189707"/>
    </source>
</evidence>
<keyword evidence="5" id="KW-1185">Reference proteome</keyword>
<dbReference type="AlphaFoldDB" id="R7TB79"/>
<dbReference type="OMA" id="HPLREHG"/>
<dbReference type="EMBL" id="AMQN01014168">
    <property type="status" value="NOT_ANNOTATED_CDS"/>
    <property type="molecule type" value="Genomic_DNA"/>
</dbReference>
<reference evidence="3 5" key="2">
    <citation type="journal article" date="2013" name="Nature">
        <title>Insights into bilaterian evolution from three spiralian genomes.</title>
        <authorList>
            <person name="Simakov O."/>
            <person name="Marletaz F."/>
            <person name="Cho S.J."/>
            <person name="Edsinger-Gonzales E."/>
            <person name="Havlak P."/>
            <person name="Hellsten U."/>
            <person name="Kuo D.H."/>
            <person name="Larsson T."/>
            <person name="Lv J."/>
            <person name="Arendt D."/>
            <person name="Savage R."/>
            <person name="Osoegawa K."/>
            <person name="de Jong P."/>
            <person name="Grimwood J."/>
            <person name="Chapman J.A."/>
            <person name="Shapiro H."/>
            <person name="Aerts A."/>
            <person name="Otillar R.P."/>
            <person name="Terry A.Y."/>
            <person name="Boore J.L."/>
            <person name="Grigoriev I.V."/>
            <person name="Lindberg D.R."/>
            <person name="Seaver E.C."/>
            <person name="Weisblat D.A."/>
            <person name="Putnam N.H."/>
            <person name="Rokhsar D.S."/>
        </authorList>
    </citation>
    <scope>NUCLEOTIDE SEQUENCE</scope>
    <source>
        <strain evidence="3 5">I ESC-2004</strain>
    </source>
</reference>